<reference evidence="1 2" key="1">
    <citation type="journal article" date="2019" name="Nat. Ecol. Evol.">
        <title>Megaphylogeny resolves global patterns of mushroom evolution.</title>
        <authorList>
            <person name="Varga T."/>
            <person name="Krizsan K."/>
            <person name="Foldi C."/>
            <person name="Dima B."/>
            <person name="Sanchez-Garcia M."/>
            <person name="Sanchez-Ramirez S."/>
            <person name="Szollosi G.J."/>
            <person name="Szarkandi J.G."/>
            <person name="Papp V."/>
            <person name="Albert L."/>
            <person name="Andreopoulos W."/>
            <person name="Angelini C."/>
            <person name="Antonin V."/>
            <person name="Barry K.W."/>
            <person name="Bougher N.L."/>
            <person name="Buchanan P."/>
            <person name="Buyck B."/>
            <person name="Bense V."/>
            <person name="Catcheside P."/>
            <person name="Chovatia M."/>
            <person name="Cooper J."/>
            <person name="Damon W."/>
            <person name="Desjardin D."/>
            <person name="Finy P."/>
            <person name="Geml J."/>
            <person name="Haridas S."/>
            <person name="Hughes K."/>
            <person name="Justo A."/>
            <person name="Karasinski D."/>
            <person name="Kautmanova I."/>
            <person name="Kiss B."/>
            <person name="Kocsube S."/>
            <person name="Kotiranta H."/>
            <person name="LaButti K.M."/>
            <person name="Lechner B.E."/>
            <person name="Liimatainen K."/>
            <person name="Lipzen A."/>
            <person name="Lukacs Z."/>
            <person name="Mihaltcheva S."/>
            <person name="Morgado L.N."/>
            <person name="Niskanen T."/>
            <person name="Noordeloos M.E."/>
            <person name="Ohm R.A."/>
            <person name="Ortiz-Santana B."/>
            <person name="Ovrebo C."/>
            <person name="Racz N."/>
            <person name="Riley R."/>
            <person name="Savchenko A."/>
            <person name="Shiryaev A."/>
            <person name="Soop K."/>
            <person name="Spirin V."/>
            <person name="Szebenyi C."/>
            <person name="Tomsovsky M."/>
            <person name="Tulloss R.E."/>
            <person name="Uehling J."/>
            <person name="Grigoriev I.V."/>
            <person name="Vagvolgyi C."/>
            <person name="Papp T."/>
            <person name="Martin F.M."/>
            <person name="Miettinen O."/>
            <person name="Hibbett D.S."/>
            <person name="Nagy L.G."/>
        </authorList>
    </citation>
    <scope>NUCLEOTIDE SEQUENCE [LARGE SCALE GENOMIC DNA]</scope>
    <source>
        <strain evidence="1 2">OMC1185</strain>
    </source>
</reference>
<protein>
    <recommendedName>
        <fullName evidence="3">Hydrophobic surface binding protein</fullName>
    </recommendedName>
</protein>
<accession>A0A5C3MWU7</accession>
<evidence type="ECO:0000313" key="1">
    <source>
        <dbReference type="EMBL" id="TFK49335.1"/>
    </source>
</evidence>
<name>A0A5C3MWU7_9AGAM</name>
<dbReference type="Proteomes" id="UP000305948">
    <property type="component" value="Unassembled WGS sequence"/>
</dbReference>
<proteinExistence type="predicted"/>
<dbReference type="AlphaFoldDB" id="A0A5C3MWU7"/>
<sequence>MNAGEGCPVAVRSVGMIYWEEQYKETASANFSDITSGLGQNRTTSKDMKLTSLVPLAFVAFCVTTGAGAQSSQSVLSDLKDISNGAANLKAMISGLSKANVGTDAHDIAAGLQNIVGRTSSAIGVVEVVNPKPFSDKAASEVVDALALLTSNQKGLISELADKKEVFEGAKFTGPISDSLLGLQGVDDTYLTNIIKLIPSQKSAATKLKSSLDVLVESAIMSYS</sequence>
<gene>
    <name evidence="1" type="ORF">OE88DRAFT_1662848</name>
</gene>
<dbReference type="EMBL" id="ML213516">
    <property type="protein sequence ID" value="TFK49335.1"/>
    <property type="molecule type" value="Genomic_DNA"/>
</dbReference>
<organism evidence="1 2">
    <name type="scientific">Heliocybe sulcata</name>
    <dbReference type="NCBI Taxonomy" id="5364"/>
    <lineage>
        <taxon>Eukaryota</taxon>
        <taxon>Fungi</taxon>
        <taxon>Dikarya</taxon>
        <taxon>Basidiomycota</taxon>
        <taxon>Agaricomycotina</taxon>
        <taxon>Agaricomycetes</taxon>
        <taxon>Gloeophyllales</taxon>
        <taxon>Gloeophyllaceae</taxon>
        <taxon>Heliocybe</taxon>
    </lineage>
</organism>
<keyword evidence="2" id="KW-1185">Reference proteome</keyword>
<evidence type="ECO:0008006" key="3">
    <source>
        <dbReference type="Google" id="ProtNLM"/>
    </source>
</evidence>
<evidence type="ECO:0000313" key="2">
    <source>
        <dbReference type="Proteomes" id="UP000305948"/>
    </source>
</evidence>